<sequence>MLSARSWSGRGGALRTKAKERVVGPGNVHTDLYDPTLQDISVSPQSEAATNGILLHSEISRDNFKDKASTQIVHFNAFHCITGGREFPNALASLGTFQLKAVGNALADAA</sequence>
<gene>
    <name evidence="2" type="ORF">PoB_004115500</name>
</gene>
<evidence type="ECO:0000256" key="1">
    <source>
        <dbReference type="SAM" id="MobiDB-lite"/>
    </source>
</evidence>
<proteinExistence type="predicted"/>
<keyword evidence="3" id="KW-1185">Reference proteome</keyword>
<comment type="caution">
    <text evidence="2">The sequence shown here is derived from an EMBL/GenBank/DDBJ whole genome shotgun (WGS) entry which is preliminary data.</text>
</comment>
<organism evidence="2 3">
    <name type="scientific">Plakobranchus ocellatus</name>
    <dbReference type="NCBI Taxonomy" id="259542"/>
    <lineage>
        <taxon>Eukaryota</taxon>
        <taxon>Metazoa</taxon>
        <taxon>Spiralia</taxon>
        <taxon>Lophotrochozoa</taxon>
        <taxon>Mollusca</taxon>
        <taxon>Gastropoda</taxon>
        <taxon>Heterobranchia</taxon>
        <taxon>Euthyneura</taxon>
        <taxon>Panpulmonata</taxon>
        <taxon>Sacoglossa</taxon>
        <taxon>Placobranchoidea</taxon>
        <taxon>Plakobranchidae</taxon>
        <taxon>Plakobranchus</taxon>
    </lineage>
</organism>
<dbReference type="EMBL" id="BLXT01004580">
    <property type="protein sequence ID" value="GFO14650.1"/>
    <property type="molecule type" value="Genomic_DNA"/>
</dbReference>
<evidence type="ECO:0000313" key="3">
    <source>
        <dbReference type="Proteomes" id="UP000735302"/>
    </source>
</evidence>
<accession>A0AAV4B227</accession>
<dbReference type="AlphaFoldDB" id="A0AAV4B227"/>
<name>A0AAV4B227_9GAST</name>
<evidence type="ECO:0000313" key="2">
    <source>
        <dbReference type="EMBL" id="GFO14650.1"/>
    </source>
</evidence>
<reference evidence="2 3" key="1">
    <citation type="journal article" date="2021" name="Elife">
        <title>Chloroplast acquisition without the gene transfer in kleptoplastic sea slugs, Plakobranchus ocellatus.</title>
        <authorList>
            <person name="Maeda T."/>
            <person name="Takahashi S."/>
            <person name="Yoshida T."/>
            <person name="Shimamura S."/>
            <person name="Takaki Y."/>
            <person name="Nagai Y."/>
            <person name="Toyoda A."/>
            <person name="Suzuki Y."/>
            <person name="Arimoto A."/>
            <person name="Ishii H."/>
            <person name="Satoh N."/>
            <person name="Nishiyama T."/>
            <person name="Hasebe M."/>
            <person name="Maruyama T."/>
            <person name="Minagawa J."/>
            <person name="Obokata J."/>
            <person name="Shigenobu S."/>
        </authorList>
    </citation>
    <scope>NUCLEOTIDE SEQUENCE [LARGE SCALE GENOMIC DNA]</scope>
</reference>
<feature type="region of interest" description="Disordered" evidence="1">
    <location>
        <begin position="1"/>
        <end position="29"/>
    </location>
</feature>
<dbReference type="Proteomes" id="UP000735302">
    <property type="component" value="Unassembled WGS sequence"/>
</dbReference>
<protein>
    <submittedName>
        <fullName evidence="2">Uncharacterized protein</fullName>
    </submittedName>
</protein>